<dbReference type="AlphaFoldDB" id="T0FF63"/>
<organism evidence="1 2">
    <name type="scientific">Leptospira broomii serovar Hurstbridge str. 5399</name>
    <dbReference type="NCBI Taxonomy" id="1049789"/>
    <lineage>
        <taxon>Bacteria</taxon>
        <taxon>Pseudomonadati</taxon>
        <taxon>Spirochaetota</taxon>
        <taxon>Spirochaetia</taxon>
        <taxon>Leptospirales</taxon>
        <taxon>Leptospiraceae</taxon>
        <taxon>Leptospira</taxon>
    </lineage>
</organism>
<dbReference type="STRING" id="1049789.LEP1GSC050_0121"/>
<proteinExistence type="predicted"/>
<name>T0FF63_9LEPT</name>
<evidence type="ECO:0000313" key="1">
    <source>
        <dbReference type="EMBL" id="EQA46247.1"/>
    </source>
</evidence>
<protein>
    <submittedName>
        <fullName evidence="1">Type I restriction enzyme R protein N-terminal domain protein</fullName>
    </submittedName>
</protein>
<comment type="caution">
    <text evidence="1">The sequence shown here is derived from an EMBL/GenBank/DDBJ whole genome shotgun (WGS) entry which is preliminary data.</text>
</comment>
<sequence>MNNYWQIASGGFGRYFSHIFLDYGIAFVGDQKFVDIILTVKEGDRIILKEGKTIKAVGVIEKRNGKVNGSNDLKFLSDIDGWLMPGYCFVKYYIPKNPLPEPSLTIATITGINKDEIKNIVDDLINNLTPKETYLPLPNPTNDVRDFDIIEELVKFGLSPSRSKKVSEQISRIRLLASYYYRNISWDEVREHETRSFLVIPLLLALGWPEQNIKIEYPNPSGKIDIAIFNKPFKSKEISNSECKIIIETKGFDKGLGLALSQAEGYSKHFPKLELIALTNGYCYKIFKFKNEKWELDSYINLLNPQDKYPIFPSISGALNTLQNLLPK</sequence>
<keyword evidence="2" id="KW-1185">Reference proteome</keyword>
<dbReference type="RefSeq" id="WP_010568609.1">
    <property type="nucleotide sequence ID" value="NZ_AHMO02000007.1"/>
</dbReference>
<accession>T0FF63</accession>
<gene>
    <name evidence="1" type="ORF">LEP1GSC050_0121</name>
</gene>
<dbReference type="OrthoDB" id="9781481at2"/>
<reference evidence="1" key="1">
    <citation type="submission" date="2013-05" db="EMBL/GenBank/DDBJ databases">
        <authorList>
            <person name="Harkins D.M."/>
            <person name="Durkin A.S."/>
            <person name="Brinkac L.M."/>
            <person name="Haft D.H."/>
            <person name="Selengut J.D."/>
            <person name="Sanka R."/>
            <person name="DePew J."/>
            <person name="Purushe J."/>
            <person name="Hartskeerl R.A."/>
            <person name="Ahmed A."/>
            <person name="van der Linden H."/>
            <person name="Goris M.G.A."/>
            <person name="Vinetz J.M."/>
            <person name="Sutton G.G."/>
            <person name="Nierman W.C."/>
            <person name="Fouts D.E."/>
        </authorList>
    </citation>
    <scope>NUCLEOTIDE SEQUENCE [LARGE SCALE GENOMIC DNA]</scope>
    <source>
        <strain evidence="1">5399</strain>
    </source>
</reference>
<dbReference type="EMBL" id="AHMO02000007">
    <property type="protein sequence ID" value="EQA46247.1"/>
    <property type="molecule type" value="Genomic_DNA"/>
</dbReference>
<dbReference type="Proteomes" id="UP000015454">
    <property type="component" value="Unassembled WGS sequence"/>
</dbReference>
<evidence type="ECO:0000313" key="2">
    <source>
        <dbReference type="Proteomes" id="UP000015454"/>
    </source>
</evidence>